<evidence type="ECO:0000259" key="7">
    <source>
        <dbReference type="PROSITE" id="PS50109"/>
    </source>
</evidence>
<keyword evidence="6" id="KW-1133">Transmembrane helix</keyword>
<dbReference type="SMART" id="SM00388">
    <property type="entry name" value="HisKA"/>
    <property type="match status" value="1"/>
</dbReference>
<feature type="transmembrane region" description="Helical" evidence="6">
    <location>
        <begin position="189"/>
        <end position="211"/>
    </location>
</feature>
<dbReference type="InterPro" id="IPR004358">
    <property type="entry name" value="Sig_transdc_His_kin-like_C"/>
</dbReference>
<feature type="domain" description="Histidine kinase" evidence="7">
    <location>
        <begin position="261"/>
        <end position="478"/>
    </location>
</feature>
<dbReference type="Pfam" id="PF02518">
    <property type="entry name" value="HATPase_c"/>
    <property type="match status" value="1"/>
</dbReference>
<dbReference type="PANTHER" id="PTHR43304:SF1">
    <property type="entry name" value="PAC DOMAIN-CONTAINING PROTEIN"/>
    <property type="match status" value="1"/>
</dbReference>
<comment type="catalytic activity">
    <reaction evidence="1">
        <text>ATP + protein L-histidine = ADP + protein N-phospho-L-histidine.</text>
        <dbReference type="EC" id="2.7.13.3"/>
    </reaction>
</comment>
<reference evidence="9" key="1">
    <citation type="journal article" date="2019" name="Int. J. Syst. Evol. Microbiol.">
        <title>The Global Catalogue of Microorganisms (GCM) 10K type strain sequencing project: providing services to taxonomists for standard genome sequencing and annotation.</title>
        <authorList>
            <consortium name="The Broad Institute Genomics Platform"/>
            <consortium name="The Broad Institute Genome Sequencing Center for Infectious Disease"/>
            <person name="Wu L."/>
            <person name="Ma J."/>
        </authorList>
    </citation>
    <scope>NUCLEOTIDE SEQUENCE [LARGE SCALE GENOMIC DNA]</scope>
    <source>
        <strain evidence="9">CGMCC 1.16031</strain>
    </source>
</reference>
<keyword evidence="6" id="KW-0472">Membrane</keyword>
<protein>
    <recommendedName>
        <fullName evidence="2">histidine kinase</fullName>
        <ecNumber evidence="2">2.7.13.3</ecNumber>
    </recommendedName>
</protein>
<comment type="caution">
    <text evidence="8">The sequence shown here is derived from an EMBL/GenBank/DDBJ whole genome shotgun (WGS) entry which is preliminary data.</text>
</comment>
<dbReference type="PROSITE" id="PS50109">
    <property type="entry name" value="HIS_KIN"/>
    <property type="match status" value="1"/>
</dbReference>
<dbReference type="Gene3D" id="3.30.565.10">
    <property type="entry name" value="Histidine kinase-like ATPase, C-terminal domain"/>
    <property type="match status" value="1"/>
</dbReference>
<evidence type="ECO:0000313" key="8">
    <source>
        <dbReference type="EMBL" id="MFC6438872.1"/>
    </source>
</evidence>
<keyword evidence="5" id="KW-0418">Kinase</keyword>
<keyword evidence="3" id="KW-0597">Phosphoprotein</keyword>
<keyword evidence="6" id="KW-0812">Transmembrane</keyword>
<proteinExistence type="predicted"/>
<dbReference type="EMBL" id="JBHSUS010000001">
    <property type="protein sequence ID" value="MFC6438872.1"/>
    <property type="molecule type" value="Genomic_DNA"/>
</dbReference>
<gene>
    <name evidence="8" type="ORF">ACFP85_01725</name>
</gene>
<dbReference type="Pfam" id="PF05227">
    <property type="entry name" value="CHASE3"/>
    <property type="match status" value="1"/>
</dbReference>
<keyword evidence="9" id="KW-1185">Reference proteome</keyword>
<keyword evidence="8" id="KW-0547">Nucleotide-binding</keyword>
<keyword evidence="8" id="KW-0067">ATP-binding</keyword>
<accession>A0ABW1XIB0</accession>
<dbReference type="SUPFAM" id="SSF55874">
    <property type="entry name" value="ATPase domain of HSP90 chaperone/DNA topoisomerase II/histidine kinase"/>
    <property type="match status" value="1"/>
</dbReference>
<dbReference type="Gene3D" id="1.10.287.130">
    <property type="match status" value="1"/>
</dbReference>
<name>A0ABW1XIB0_9ALTE</name>
<evidence type="ECO:0000256" key="4">
    <source>
        <dbReference type="ARBA" id="ARBA00022679"/>
    </source>
</evidence>
<evidence type="ECO:0000256" key="2">
    <source>
        <dbReference type="ARBA" id="ARBA00012438"/>
    </source>
</evidence>
<dbReference type="InterPro" id="IPR036097">
    <property type="entry name" value="HisK_dim/P_sf"/>
</dbReference>
<dbReference type="InterPro" id="IPR007891">
    <property type="entry name" value="CHASE3"/>
</dbReference>
<dbReference type="InterPro" id="IPR003661">
    <property type="entry name" value="HisK_dim/P_dom"/>
</dbReference>
<dbReference type="InterPro" id="IPR036890">
    <property type="entry name" value="HATPase_C_sf"/>
</dbReference>
<evidence type="ECO:0000256" key="1">
    <source>
        <dbReference type="ARBA" id="ARBA00000085"/>
    </source>
</evidence>
<evidence type="ECO:0000256" key="5">
    <source>
        <dbReference type="ARBA" id="ARBA00022777"/>
    </source>
</evidence>
<sequence length="493" mass="55741">MDSSRAGRKRIYYWFTLAALILVVLAVNAGLAMQTVRELTESQRSLVNTSDVISKLKDLHQSVLAAESGQRGYLLTQDESYLQPYDNALSVLDGQVEKVKQISTEIDGQRERIDLVLQLIELKKLELIETVNLALNEKQPQALKTLLTNRGRNLYREIHSLFQDIEAAEYTLREQRFKQLQQAQNEAQLVFIISGSLSFLLVITLLVVAMVNIRKDIRYRAALEQQNIDLAEQVAKRTRELQLYSDELSRSNRELEDFAFVASHDLQEPLRKIQAFGERLETQFSANLGEKGIDYLTRMRNAAGRMSRLISDLLEYSRVSTRGKAFEDVDLNETLTTILDDLEVAIDEAGGEVNSDTLPIVRADGNQMYQLLLNLIGNSLKFHRPDTPPRVVLSYRTTEGIKPMHEVVIQDNGIGFDPQYAEKIFVPFQRLHGRDEYKGTGIGLAVCRRIAERHGGHLIAESEPGKGTRMIIQLPILGVTQDDASDPDHHTDG</sequence>
<dbReference type="EC" id="2.7.13.3" evidence="2"/>
<evidence type="ECO:0000313" key="9">
    <source>
        <dbReference type="Proteomes" id="UP001596364"/>
    </source>
</evidence>
<feature type="transmembrane region" description="Helical" evidence="6">
    <location>
        <begin position="12"/>
        <end position="33"/>
    </location>
</feature>
<dbReference type="SMART" id="SM00387">
    <property type="entry name" value="HATPase_c"/>
    <property type="match status" value="1"/>
</dbReference>
<dbReference type="InterPro" id="IPR005467">
    <property type="entry name" value="His_kinase_dom"/>
</dbReference>
<dbReference type="GO" id="GO:0005524">
    <property type="term" value="F:ATP binding"/>
    <property type="evidence" value="ECO:0007669"/>
    <property type="project" value="UniProtKB-KW"/>
</dbReference>
<dbReference type="Proteomes" id="UP001596364">
    <property type="component" value="Unassembled WGS sequence"/>
</dbReference>
<keyword evidence="4" id="KW-0808">Transferase</keyword>
<dbReference type="SUPFAM" id="SSF47384">
    <property type="entry name" value="Homodimeric domain of signal transducing histidine kinase"/>
    <property type="match status" value="1"/>
</dbReference>
<dbReference type="InterPro" id="IPR003594">
    <property type="entry name" value="HATPase_dom"/>
</dbReference>
<dbReference type="CDD" id="cd00082">
    <property type="entry name" value="HisKA"/>
    <property type="match status" value="1"/>
</dbReference>
<dbReference type="Pfam" id="PF00512">
    <property type="entry name" value="HisKA"/>
    <property type="match status" value="1"/>
</dbReference>
<evidence type="ECO:0000256" key="6">
    <source>
        <dbReference type="SAM" id="Phobius"/>
    </source>
</evidence>
<evidence type="ECO:0000256" key="3">
    <source>
        <dbReference type="ARBA" id="ARBA00022553"/>
    </source>
</evidence>
<organism evidence="8 9">
    <name type="scientific">Pseudobowmanella zhangzhouensis</name>
    <dbReference type="NCBI Taxonomy" id="1537679"/>
    <lineage>
        <taxon>Bacteria</taxon>
        <taxon>Pseudomonadati</taxon>
        <taxon>Pseudomonadota</taxon>
        <taxon>Gammaproteobacteria</taxon>
        <taxon>Alteromonadales</taxon>
        <taxon>Alteromonadaceae</taxon>
    </lineage>
</organism>
<dbReference type="CDD" id="cd19410">
    <property type="entry name" value="HK9-like_sensor"/>
    <property type="match status" value="1"/>
</dbReference>
<dbReference type="PRINTS" id="PR00344">
    <property type="entry name" value="BCTRLSENSOR"/>
</dbReference>
<dbReference type="RefSeq" id="WP_131259222.1">
    <property type="nucleotide sequence ID" value="NZ_JBHSUS010000001.1"/>
</dbReference>
<dbReference type="InterPro" id="IPR052162">
    <property type="entry name" value="Sensor_kinase/Photoreceptor"/>
</dbReference>
<dbReference type="PANTHER" id="PTHR43304">
    <property type="entry name" value="PHYTOCHROME-LIKE PROTEIN CPH1"/>
    <property type="match status" value="1"/>
</dbReference>